<proteinExistence type="predicted"/>
<protein>
    <submittedName>
        <fullName evidence="2">Uncharacterized protein</fullName>
    </submittedName>
</protein>
<evidence type="ECO:0000313" key="2">
    <source>
        <dbReference type="EMBL" id="CAH9114208.1"/>
    </source>
</evidence>
<sequence length="101" mass="11459">MVVEEWIHVVFKDSLVKEKAEKVRNISHSDPKDDKKAPRCIPKELDKSSRLLPTTGSVKCLNKDESKGSSSSKVEPLQTQIQDESDLNEIFVMNRLMFASI</sequence>
<accession>A0AAV0E111</accession>
<dbReference type="AlphaFoldDB" id="A0AAV0E111"/>
<feature type="compositionally biased region" description="Basic and acidic residues" evidence="1">
    <location>
        <begin position="22"/>
        <end position="49"/>
    </location>
</feature>
<evidence type="ECO:0000313" key="3">
    <source>
        <dbReference type="Proteomes" id="UP001152523"/>
    </source>
</evidence>
<organism evidence="2 3">
    <name type="scientific">Cuscuta epithymum</name>
    <dbReference type="NCBI Taxonomy" id="186058"/>
    <lineage>
        <taxon>Eukaryota</taxon>
        <taxon>Viridiplantae</taxon>
        <taxon>Streptophyta</taxon>
        <taxon>Embryophyta</taxon>
        <taxon>Tracheophyta</taxon>
        <taxon>Spermatophyta</taxon>
        <taxon>Magnoliopsida</taxon>
        <taxon>eudicotyledons</taxon>
        <taxon>Gunneridae</taxon>
        <taxon>Pentapetalae</taxon>
        <taxon>asterids</taxon>
        <taxon>lamiids</taxon>
        <taxon>Solanales</taxon>
        <taxon>Convolvulaceae</taxon>
        <taxon>Cuscuteae</taxon>
        <taxon>Cuscuta</taxon>
        <taxon>Cuscuta subgen. Cuscuta</taxon>
    </lineage>
</organism>
<keyword evidence="3" id="KW-1185">Reference proteome</keyword>
<feature type="compositionally biased region" description="Polar residues" evidence="1">
    <location>
        <begin position="68"/>
        <end position="80"/>
    </location>
</feature>
<gene>
    <name evidence="2" type="ORF">CEPIT_LOCUS20597</name>
</gene>
<dbReference type="Proteomes" id="UP001152523">
    <property type="component" value="Unassembled WGS sequence"/>
</dbReference>
<name>A0AAV0E111_9ASTE</name>
<evidence type="ECO:0000256" key="1">
    <source>
        <dbReference type="SAM" id="MobiDB-lite"/>
    </source>
</evidence>
<feature type="region of interest" description="Disordered" evidence="1">
    <location>
        <begin position="22"/>
        <end position="80"/>
    </location>
</feature>
<comment type="caution">
    <text evidence="2">The sequence shown here is derived from an EMBL/GenBank/DDBJ whole genome shotgun (WGS) entry which is preliminary data.</text>
</comment>
<dbReference type="EMBL" id="CAMAPF010000219">
    <property type="protein sequence ID" value="CAH9114208.1"/>
    <property type="molecule type" value="Genomic_DNA"/>
</dbReference>
<reference evidence="2" key="1">
    <citation type="submission" date="2022-07" db="EMBL/GenBank/DDBJ databases">
        <authorList>
            <person name="Macas J."/>
            <person name="Novak P."/>
            <person name="Neumann P."/>
        </authorList>
    </citation>
    <scope>NUCLEOTIDE SEQUENCE</scope>
</reference>